<evidence type="ECO:0000313" key="15">
    <source>
        <dbReference type="EMBL" id="THU95521.1"/>
    </source>
</evidence>
<dbReference type="OrthoDB" id="10261439at2759"/>
<dbReference type="AlphaFoldDB" id="A0A4S8M132"/>
<evidence type="ECO:0000259" key="14">
    <source>
        <dbReference type="Pfam" id="PF14806"/>
    </source>
</evidence>
<keyword evidence="6 10" id="KW-0653">Protein transport</keyword>
<dbReference type="Gene3D" id="1.25.10.10">
    <property type="entry name" value="Leucine-rich Repeat Variant"/>
    <property type="match status" value="1"/>
</dbReference>
<dbReference type="GO" id="GO:0006891">
    <property type="term" value="P:intra-Golgi vesicle-mediated transport"/>
    <property type="evidence" value="ECO:0007669"/>
    <property type="project" value="TreeGrafter"/>
</dbReference>
<evidence type="ECO:0000256" key="5">
    <source>
        <dbReference type="ARBA" id="ARBA00022892"/>
    </source>
</evidence>
<dbReference type="GO" id="GO:0005198">
    <property type="term" value="F:structural molecule activity"/>
    <property type="evidence" value="ECO:0007669"/>
    <property type="project" value="InterPro"/>
</dbReference>
<comment type="subunit">
    <text evidence="10">Oligomeric complex that consists of at least the alpha, beta, beta', gamma, delta, epsilon and zeta subunits.</text>
</comment>
<evidence type="ECO:0000256" key="1">
    <source>
        <dbReference type="ARBA" id="ARBA00004255"/>
    </source>
</evidence>
<sequence>MASTSDQPCYTVVFEPGAEYPSVQELRQALEKGTDEVKIETLRKIVISSMNGNPQPALLMPIIQFVMPSKNKQLKKTLHSYWEVCPKYDENGKLKQEMILVVNAIRNDLQHPNEYIRGATLRFLQKIAKDAELLEPLIPTCRACLDHRHSYVRKNAVFAVFSIYKEFENLIPDAPELMSTFLAAETDPTCKRNAFVFLAQCDMSKAVEWILSIGDGMAGLDEQLQLSVIEVIRADCKNDSAHKPRYIRYIFELLNVSSHAVKYEAATTLTVLTQNPAAVKAAASTLINLVIKESDNNVKLIVLDRLEALRSKHGHVLDGLIMDILQVLSNSDMDVRRKAMSIVLSMTSSRNVEEVVLFLKKQLLKTQETTAAEDKAPEYRQLLVQSIHVTAIKFSEVAASVVLALMEFLGDFGTAAAGSSASTPSSTATALDVLAFIREVVDKFPHLRAGICAKLVSSLPEIRSGKVFRGVLWILGEFVGISGGSSPADTAGGPAPDEAIKECMQGIRGCIGDIPIYVVGTGEGEHQDAEKEGEDGSKSPVKETHKPKVLADGTYASESAFTASGPGAGVGGLRDKNRPPLRTLILGGDFFTGTVLASALTKLVLRFTDVIKGSGRSAEANVMKAEAMLIMTSVIRVGQAKTAIVPGTPLVQIDEDSTERIMNCISTLSELQTEEEAVKEIFLKDTRKAFERMVGAQEKRAAEKREAESSRKAVAVQVDDLLSFRQFSKKAADDSIDYDEDLGRATGAAEIREDFISNLSRIVQLTGFSDPIYVEAYVKMHGFDILLDVLLVNQTANTLQNLCLDFATLGDLKIVERPSVYTIGPQGFQNIKATIKVSSTETGVIFGSILWEGPNLSESCVILNDIHIDIMDYIKPAYCNEAQFRSMWTEFEWENRVNVNSLLSDPRDYLKHVMKSTNMSCLTPEGALSGECDFLSANMYARSLFGEDALANLSIERTEAGTITGHVRIRSKTQGIALSLGDRITMAQKDNKPLSV</sequence>
<evidence type="ECO:0000256" key="8">
    <source>
        <dbReference type="ARBA" id="ARBA00023136"/>
    </source>
</evidence>
<dbReference type="EMBL" id="ML179198">
    <property type="protein sequence ID" value="THU95521.1"/>
    <property type="molecule type" value="Genomic_DNA"/>
</dbReference>
<evidence type="ECO:0000256" key="3">
    <source>
        <dbReference type="ARBA" id="ARBA00022490"/>
    </source>
</evidence>
<evidence type="ECO:0000256" key="10">
    <source>
        <dbReference type="PIRNR" id="PIRNR005727"/>
    </source>
</evidence>
<dbReference type="Pfam" id="PF01602">
    <property type="entry name" value="Adaptin_N"/>
    <property type="match status" value="1"/>
</dbReference>
<evidence type="ECO:0000256" key="9">
    <source>
        <dbReference type="ARBA" id="ARBA00023329"/>
    </source>
</evidence>
<evidence type="ECO:0000256" key="11">
    <source>
        <dbReference type="SAM" id="MobiDB-lite"/>
    </source>
</evidence>
<proteinExistence type="predicted"/>
<protein>
    <recommendedName>
        <fullName evidence="10">Coatomer subunit beta</fullName>
    </recommendedName>
    <alternativeName>
        <fullName evidence="10">Beta-coat protein</fullName>
    </alternativeName>
</protein>
<keyword evidence="9 10" id="KW-0968">Cytoplasmic vesicle</keyword>
<dbReference type="GO" id="GO:0006888">
    <property type="term" value="P:endoplasmic reticulum to Golgi vesicle-mediated transport"/>
    <property type="evidence" value="ECO:0007669"/>
    <property type="project" value="TreeGrafter"/>
</dbReference>
<feature type="domain" description="Coatomer beta subunit appendage platform" evidence="14">
    <location>
        <begin position="859"/>
        <end position="984"/>
    </location>
</feature>
<dbReference type="InterPro" id="IPR029446">
    <property type="entry name" value="COPB1_appendage_platform_dom"/>
</dbReference>
<keyword evidence="4" id="KW-0677">Repeat</keyword>
<evidence type="ECO:0000259" key="13">
    <source>
        <dbReference type="Pfam" id="PF07718"/>
    </source>
</evidence>
<comment type="subcellular location">
    <subcellularLocation>
        <location evidence="10">Cytoplasm</location>
    </subcellularLocation>
    <subcellularLocation>
        <location evidence="1 10">Golgi apparatus membrane</location>
        <topology evidence="1 10">Peripheral membrane protein</topology>
        <orientation evidence="1 10">Cytoplasmic side</orientation>
    </subcellularLocation>
    <subcellularLocation>
        <location evidence="10">Cytoplasmic vesicle</location>
        <location evidence="10">COPI-coated vesicle membrane</location>
        <topology evidence="10">Peripheral membrane protein</topology>
        <orientation evidence="10">Cytoplasmic side</orientation>
    </subcellularLocation>
</comment>
<evidence type="ECO:0000313" key="16">
    <source>
        <dbReference type="Proteomes" id="UP000297245"/>
    </source>
</evidence>
<feature type="domain" description="Coatomer beta subunit C-terminal" evidence="13">
    <location>
        <begin position="718"/>
        <end position="852"/>
    </location>
</feature>
<evidence type="ECO:0000256" key="6">
    <source>
        <dbReference type="ARBA" id="ARBA00022927"/>
    </source>
</evidence>
<dbReference type="Pfam" id="PF14806">
    <property type="entry name" value="Coatomer_b_Cpla"/>
    <property type="match status" value="1"/>
</dbReference>
<comment type="function">
    <text evidence="10">The coatomer is a cytosolic protein complex that binds to dilysine motifs and reversibly associates with Golgi non-clathrin-coated vesicles, which further mediate biosynthetic protein transport from the ER, via the Golgi up to the trans Golgi network. Coatomer complex is required for budding from Golgi membranes, and is essential for the retrograde Golgi-to-ER transport of dilysine-tagged proteins.</text>
</comment>
<evidence type="ECO:0000256" key="7">
    <source>
        <dbReference type="ARBA" id="ARBA00023034"/>
    </source>
</evidence>
<dbReference type="GO" id="GO:0006886">
    <property type="term" value="P:intracellular protein transport"/>
    <property type="evidence" value="ECO:0007669"/>
    <property type="project" value="InterPro"/>
</dbReference>
<gene>
    <name evidence="15" type="ORF">K435DRAFT_966397</name>
</gene>
<dbReference type="InterPro" id="IPR011989">
    <property type="entry name" value="ARM-like"/>
</dbReference>
<dbReference type="PANTHER" id="PTHR10635">
    <property type="entry name" value="COATOMER SUBUNIT BETA"/>
    <property type="match status" value="1"/>
</dbReference>
<dbReference type="InterPro" id="IPR002553">
    <property type="entry name" value="Clathrin/coatomer_adapt-like_N"/>
</dbReference>
<dbReference type="InterPro" id="IPR011710">
    <property type="entry name" value="Coatomer_bsu_C"/>
</dbReference>
<feature type="compositionally biased region" description="Basic and acidic residues" evidence="11">
    <location>
        <begin position="524"/>
        <end position="546"/>
    </location>
</feature>
<keyword evidence="3 10" id="KW-0963">Cytoplasm</keyword>
<feature type="domain" description="Clathrin/coatomer adaptor adaptin-like N-terminal" evidence="12">
    <location>
        <begin position="22"/>
        <end position="479"/>
    </location>
</feature>
<organism evidence="15 16">
    <name type="scientific">Dendrothele bispora (strain CBS 962.96)</name>
    <dbReference type="NCBI Taxonomy" id="1314807"/>
    <lineage>
        <taxon>Eukaryota</taxon>
        <taxon>Fungi</taxon>
        <taxon>Dikarya</taxon>
        <taxon>Basidiomycota</taxon>
        <taxon>Agaricomycotina</taxon>
        <taxon>Agaricomycetes</taxon>
        <taxon>Agaricomycetidae</taxon>
        <taxon>Agaricales</taxon>
        <taxon>Agaricales incertae sedis</taxon>
        <taxon>Dendrothele</taxon>
    </lineage>
</organism>
<evidence type="ECO:0000256" key="4">
    <source>
        <dbReference type="ARBA" id="ARBA00022737"/>
    </source>
</evidence>
<dbReference type="PIRSF" id="PIRSF005727">
    <property type="entry name" value="Coatomer_beta_subunit"/>
    <property type="match status" value="1"/>
</dbReference>
<dbReference type="SUPFAM" id="SSF48371">
    <property type="entry name" value="ARM repeat"/>
    <property type="match status" value="1"/>
</dbReference>
<accession>A0A4S8M132</accession>
<evidence type="ECO:0000256" key="2">
    <source>
        <dbReference type="ARBA" id="ARBA00022448"/>
    </source>
</evidence>
<evidence type="ECO:0000259" key="12">
    <source>
        <dbReference type="Pfam" id="PF01602"/>
    </source>
</evidence>
<keyword evidence="8 10" id="KW-0472">Membrane</keyword>
<keyword evidence="7 10" id="KW-0333">Golgi apparatus</keyword>
<dbReference type="PANTHER" id="PTHR10635:SF0">
    <property type="entry name" value="COATOMER SUBUNIT BETA"/>
    <property type="match status" value="1"/>
</dbReference>
<keyword evidence="5 10" id="KW-0931">ER-Golgi transport</keyword>
<dbReference type="InterPro" id="IPR016460">
    <property type="entry name" value="COPB1"/>
</dbReference>
<dbReference type="Pfam" id="PF07718">
    <property type="entry name" value="Coatamer_beta_C"/>
    <property type="match status" value="1"/>
</dbReference>
<name>A0A4S8M132_DENBC</name>
<dbReference type="GO" id="GO:0030126">
    <property type="term" value="C:COPI vesicle coat"/>
    <property type="evidence" value="ECO:0007669"/>
    <property type="project" value="InterPro"/>
</dbReference>
<dbReference type="Proteomes" id="UP000297245">
    <property type="component" value="Unassembled WGS sequence"/>
</dbReference>
<keyword evidence="2 10" id="KW-0813">Transport</keyword>
<reference evidence="15 16" key="1">
    <citation type="journal article" date="2019" name="Nat. Ecol. Evol.">
        <title>Megaphylogeny resolves global patterns of mushroom evolution.</title>
        <authorList>
            <person name="Varga T."/>
            <person name="Krizsan K."/>
            <person name="Foldi C."/>
            <person name="Dima B."/>
            <person name="Sanchez-Garcia M."/>
            <person name="Sanchez-Ramirez S."/>
            <person name="Szollosi G.J."/>
            <person name="Szarkandi J.G."/>
            <person name="Papp V."/>
            <person name="Albert L."/>
            <person name="Andreopoulos W."/>
            <person name="Angelini C."/>
            <person name="Antonin V."/>
            <person name="Barry K.W."/>
            <person name="Bougher N.L."/>
            <person name="Buchanan P."/>
            <person name="Buyck B."/>
            <person name="Bense V."/>
            <person name="Catcheside P."/>
            <person name="Chovatia M."/>
            <person name="Cooper J."/>
            <person name="Damon W."/>
            <person name="Desjardin D."/>
            <person name="Finy P."/>
            <person name="Geml J."/>
            <person name="Haridas S."/>
            <person name="Hughes K."/>
            <person name="Justo A."/>
            <person name="Karasinski D."/>
            <person name="Kautmanova I."/>
            <person name="Kiss B."/>
            <person name="Kocsube S."/>
            <person name="Kotiranta H."/>
            <person name="LaButti K.M."/>
            <person name="Lechner B.E."/>
            <person name="Liimatainen K."/>
            <person name="Lipzen A."/>
            <person name="Lukacs Z."/>
            <person name="Mihaltcheva S."/>
            <person name="Morgado L.N."/>
            <person name="Niskanen T."/>
            <person name="Noordeloos M.E."/>
            <person name="Ohm R.A."/>
            <person name="Ortiz-Santana B."/>
            <person name="Ovrebo C."/>
            <person name="Racz N."/>
            <person name="Riley R."/>
            <person name="Savchenko A."/>
            <person name="Shiryaev A."/>
            <person name="Soop K."/>
            <person name="Spirin V."/>
            <person name="Szebenyi C."/>
            <person name="Tomsovsky M."/>
            <person name="Tulloss R.E."/>
            <person name="Uehling J."/>
            <person name="Grigoriev I.V."/>
            <person name="Vagvolgyi C."/>
            <person name="Papp T."/>
            <person name="Martin F.M."/>
            <person name="Miettinen O."/>
            <person name="Hibbett D.S."/>
            <person name="Nagy L.G."/>
        </authorList>
    </citation>
    <scope>NUCLEOTIDE SEQUENCE [LARGE SCALE GENOMIC DNA]</scope>
    <source>
        <strain evidence="15 16">CBS 962.96</strain>
    </source>
</reference>
<feature type="region of interest" description="Disordered" evidence="11">
    <location>
        <begin position="524"/>
        <end position="547"/>
    </location>
</feature>
<keyword evidence="16" id="KW-1185">Reference proteome</keyword>
<dbReference type="GO" id="GO:0000139">
    <property type="term" value="C:Golgi membrane"/>
    <property type="evidence" value="ECO:0007669"/>
    <property type="project" value="UniProtKB-SubCell"/>
</dbReference>
<dbReference type="InterPro" id="IPR016024">
    <property type="entry name" value="ARM-type_fold"/>
</dbReference>